<evidence type="ECO:0000313" key="1">
    <source>
        <dbReference type="EMBL" id="TMS18766.1"/>
    </source>
</evidence>
<dbReference type="Proteomes" id="UP000793456">
    <property type="component" value="Chromosome V"/>
</dbReference>
<evidence type="ECO:0000313" key="2">
    <source>
        <dbReference type="Proteomes" id="UP000793456"/>
    </source>
</evidence>
<sequence>SQTEEGIRKELLALQEDKHNYETTAKESLRRVLQEKIEVVRKLSEVERSLSNTEDECTHLKEMSERGQEELRELANKYNAAVNEIKELTDKIKAAEGRQEELTQRGATEKRELELRIEEMEEKEQ</sequence>
<gene>
    <name evidence="1" type="ORF">E3U43_003087</name>
</gene>
<keyword evidence="2" id="KW-1185">Reference proteome</keyword>
<organism evidence="1 2">
    <name type="scientific">Larimichthys crocea</name>
    <name type="common">Large yellow croaker</name>
    <name type="synonym">Pseudosciaena crocea</name>
    <dbReference type="NCBI Taxonomy" id="215358"/>
    <lineage>
        <taxon>Eukaryota</taxon>
        <taxon>Metazoa</taxon>
        <taxon>Chordata</taxon>
        <taxon>Craniata</taxon>
        <taxon>Vertebrata</taxon>
        <taxon>Euteleostomi</taxon>
        <taxon>Actinopterygii</taxon>
        <taxon>Neopterygii</taxon>
        <taxon>Teleostei</taxon>
        <taxon>Neoteleostei</taxon>
        <taxon>Acanthomorphata</taxon>
        <taxon>Eupercaria</taxon>
        <taxon>Sciaenidae</taxon>
        <taxon>Larimichthys</taxon>
    </lineage>
</organism>
<name>A0ACD3RII9_LARCR</name>
<protein>
    <submittedName>
        <fullName evidence="1">Uncharacterized protein</fullName>
    </submittedName>
</protein>
<reference evidence="1" key="1">
    <citation type="submission" date="2018-11" db="EMBL/GenBank/DDBJ databases">
        <title>The sequence and de novo assembly of Larimichthys crocea genome using PacBio and Hi-C technologies.</title>
        <authorList>
            <person name="Xu P."/>
            <person name="Chen B."/>
            <person name="Zhou Z."/>
            <person name="Ke Q."/>
            <person name="Wu Y."/>
            <person name="Bai H."/>
            <person name="Pu F."/>
        </authorList>
    </citation>
    <scope>NUCLEOTIDE SEQUENCE</scope>
    <source>
        <tissue evidence="1">Muscle</tissue>
    </source>
</reference>
<dbReference type="EMBL" id="CM011678">
    <property type="protein sequence ID" value="TMS18766.1"/>
    <property type="molecule type" value="Genomic_DNA"/>
</dbReference>
<feature type="non-terminal residue" evidence="1">
    <location>
        <position position="125"/>
    </location>
</feature>
<comment type="caution">
    <text evidence="1">The sequence shown here is derived from an EMBL/GenBank/DDBJ whole genome shotgun (WGS) entry which is preliminary data.</text>
</comment>
<feature type="non-terminal residue" evidence="1">
    <location>
        <position position="1"/>
    </location>
</feature>
<accession>A0ACD3RII9</accession>
<proteinExistence type="predicted"/>